<dbReference type="GO" id="GO:0090385">
    <property type="term" value="P:phagosome-lysosome fusion"/>
    <property type="evidence" value="ECO:0007669"/>
    <property type="project" value="TreeGrafter"/>
</dbReference>
<dbReference type="InterPro" id="IPR043548">
    <property type="entry name" value="PIKfyve"/>
</dbReference>
<dbReference type="GO" id="GO:0000285">
    <property type="term" value="F:1-phosphatidylinositol-3-phosphate 5-kinase activity"/>
    <property type="evidence" value="ECO:0007669"/>
    <property type="project" value="InterPro"/>
</dbReference>
<feature type="compositionally biased region" description="Basic and acidic residues" evidence="1">
    <location>
        <begin position="93"/>
        <end position="123"/>
    </location>
</feature>
<accession>A0A1B6HUC1</accession>
<proteinExistence type="predicted"/>
<dbReference type="GO" id="GO:0012506">
    <property type="term" value="C:vesicle membrane"/>
    <property type="evidence" value="ECO:0007669"/>
    <property type="project" value="TreeGrafter"/>
</dbReference>
<gene>
    <name evidence="2" type="ORF">g.7738</name>
</gene>
<feature type="region of interest" description="Disordered" evidence="1">
    <location>
        <begin position="43"/>
        <end position="123"/>
    </location>
</feature>
<evidence type="ECO:0000313" key="2">
    <source>
        <dbReference type="EMBL" id="JAS78235.1"/>
    </source>
</evidence>
<dbReference type="GO" id="GO:1903426">
    <property type="term" value="P:regulation of reactive oxygen species biosynthetic process"/>
    <property type="evidence" value="ECO:0007669"/>
    <property type="project" value="TreeGrafter"/>
</dbReference>
<protein>
    <submittedName>
        <fullName evidence="2">Uncharacterized protein</fullName>
    </submittedName>
</protein>
<sequence>GASTAELAKLKRVTGWLIYALYNWRLEFSFLMDEFAEPPTLGDDNFFQDDDHSPKKEKLLTSSPLNDNFINSQSMQQLRNSGGSRSPSVKRVKSADKENRESDESLSERTKLSGKEKSISDERRMNVESVSDFSDPLHLYMNLDDDVFKKSNNGQSLSVSEPAKSNRFRKALDDTLLSVSPFLKFSVPYLETENGRNCLLRRYFPKQVYWTAQLQDKTVTRPTPAAPEMSNKDALLKLNGIKLGPVHPFITAKLTEPANSHNVQTMLAFYRACGGRLPLPPLHKPLVPPTPTPATTAPTPAPPTDALDPANHQRLAVLFCSYSHESHNAPSFCVNPWVVHMDYYGRNDIPLGAFLERYCFRSSYTCQSDRCDTPMLKHVRRFVHEGGAVQISLREIEGAPHTDDDSILMWTYCPACNQQVSQVMRMSPDTWSFSFAKFLELHFHAGQYTVRGSDCTHSIHQACRQFFGHNNMVAYFQYEKISVWEISLPPLLLVTQPTTQAAHQDAILEEVKRWALNGYEVFSAILNRLCTLASNGEAGAMVMKQQLQKEQTMFKGRVEEIQMRLTSPTHMCQPPSQGQTDSVWQLEDSLVLLKRSIAEAVAEWNVRLSEAETAHSARKREEKNKKSGQDIKTNLSTSAGLSEIIDGQPLASQVYDIGETAASRRSLPSQSSLQSATDV</sequence>
<dbReference type="EMBL" id="GECU01029471">
    <property type="protein sequence ID" value="JAS78235.1"/>
    <property type="molecule type" value="Transcribed_RNA"/>
</dbReference>
<reference evidence="2" key="1">
    <citation type="submission" date="2015-11" db="EMBL/GenBank/DDBJ databases">
        <title>De novo transcriptome assembly of four potential Pierce s Disease insect vectors from Arizona vineyards.</title>
        <authorList>
            <person name="Tassone E.E."/>
        </authorList>
    </citation>
    <scope>NUCLEOTIDE SEQUENCE</scope>
</reference>
<feature type="compositionally biased region" description="Basic and acidic residues" evidence="1">
    <location>
        <begin position="613"/>
        <end position="629"/>
    </location>
</feature>
<dbReference type="GO" id="GO:0052810">
    <property type="term" value="F:1-phosphatidylinositol-5-kinase activity"/>
    <property type="evidence" value="ECO:0007669"/>
    <property type="project" value="TreeGrafter"/>
</dbReference>
<dbReference type="GO" id="GO:0031410">
    <property type="term" value="C:cytoplasmic vesicle"/>
    <property type="evidence" value="ECO:0007669"/>
    <property type="project" value="TreeGrafter"/>
</dbReference>
<feature type="compositionally biased region" description="Basic and acidic residues" evidence="1">
    <location>
        <begin position="49"/>
        <end position="59"/>
    </location>
</feature>
<feature type="compositionally biased region" description="Polar residues" evidence="1">
    <location>
        <begin position="60"/>
        <end position="87"/>
    </location>
</feature>
<dbReference type="PANTHER" id="PTHR46715:SF1">
    <property type="entry name" value="1-PHOSPHATIDYLINOSITOL 3-PHOSPHATE 5-KINASE"/>
    <property type="match status" value="1"/>
</dbReference>
<dbReference type="AlphaFoldDB" id="A0A1B6HUC1"/>
<dbReference type="GO" id="GO:0032438">
    <property type="term" value="P:melanosome organization"/>
    <property type="evidence" value="ECO:0007669"/>
    <property type="project" value="TreeGrafter"/>
</dbReference>
<name>A0A1B6HUC1_9HEMI</name>
<feature type="non-terminal residue" evidence="2">
    <location>
        <position position="679"/>
    </location>
</feature>
<evidence type="ECO:0000256" key="1">
    <source>
        <dbReference type="SAM" id="MobiDB-lite"/>
    </source>
</evidence>
<organism evidence="2">
    <name type="scientific">Homalodisca liturata</name>
    <dbReference type="NCBI Taxonomy" id="320908"/>
    <lineage>
        <taxon>Eukaryota</taxon>
        <taxon>Metazoa</taxon>
        <taxon>Ecdysozoa</taxon>
        <taxon>Arthropoda</taxon>
        <taxon>Hexapoda</taxon>
        <taxon>Insecta</taxon>
        <taxon>Pterygota</taxon>
        <taxon>Neoptera</taxon>
        <taxon>Paraneoptera</taxon>
        <taxon>Hemiptera</taxon>
        <taxon>Auchenorrhyncha</taxon>
        <taxon>Membracoidea</taxon>
        <taxon>Cicadellidae</taxon>
        <taxon>Cicadellinae</taxon>
        <taxon>Proconiini</taxon>
        <taxon>Homalodisca</taxon>
    </lineage>
</organism>
<dbReference type="PANTHER" id="PTHR46715">
    <property type="entry name" value="1-PHOSPHATIDYLINOSITOL 3-PHOSPHATE 5-KINASE"/>
    <property type="match status" value="1"/>
</dbReference>
<feature type="region of interest" description="Disordered" evidence="1">
    <location>
        <begin position="613"/>
        <end position="633"/>
    </location>
</feature>
<feature type="non-terminal residue" evidence="2">
    <location>
        <position position="1"/>
    </location>
</feature>